<keyword evidence="10" id="KW-0413">Isomerase</keyword>
<dbReference type="InterPro" id="IPR014017">
    <property type="entry name" value="DNA_helicase_UvrD-like_C"/>
</dbReference>
<dbReference type="InterPro" id="IPR038726">
    <property type="entry name" value="PDDEXK_AddAB-type"/>
</dbReference>
<dbReference type="GO" id="GO:0033202">
    <property type="term" value="C:DNA helicase complex"/>
    <property type="evidence" value="ECO:0007669"/>
    <property type="project" value="TreeGrafter"/>
</dbReference>
<dbReference type="eggNOG" id="COG0210">
    <property type="taxonomic scope" value="Bacteria"/>
</dbReference>
<evidence type="ECO:0000256" key="4">
    <source>
        <dbReference type="ARBA" id="ARBA00022801"/>
    </source>
</evidence>
<dbReference type="GO" id="GO:0004527">
    <property type="term" value="F:exonuclease activity"/>
    <property type="evidence" value="ECO:0007669"/>
    <property type="project" value="UniProtKB-KW"/>
</dbReference>
<dbReference type="Pfam" id="PF00580">
    <property type="entry name" value="UvrD-helicase"/>
    <property type="match status" value="1"/>
</dbReference>
<dbReference type="PATRIC" id="fig|1224164.3.peg.641"/>
<dbReference type="SUPFAM" id="SSF52980">
    <property type="entry name" value="Restriction endonuclease-like"/>
    <property type="match status" value="1"/>
</dbReference>
<protein>
    <recommendedName>
        <fullName evidence="12">DNA 3'-5' helicase</fullName>
        <ecNumber evidence="12">5.6.2.4</ecNumber>
    </recommendedName>
</protein>
<evidence type="ECO:0000256" key="7">
    <source>
        <dbReference type="ARBA" id="ARBA00022840"/>
    </source>
</evidence>
<dbReference type="RefSeq" id="WP_025252090.1">
    <property type="nucleotide sequence ID" value="NZ_CP004353.1"/>
</dbReference>
<feature type="binding site" evidence="14">
    <location>
        <begin position="41"/>
        <end position="48"/>
    </location>
    <ligand>
        <name>ATP</name>
        <dbReference type="ChEBI" id="CHEBI:30616"/>
    </ligand>
</feature>
<dbReference type="KEGG" id="cvt:B843_03225"/>
<dbReference type="PANTHER" id="PTHR11070:SF55">
    <property type="entry name" value="DNA 3'-5' HELICASE"/>
    <property type="match status" value="1"/>
</dbReference>
<dbReference type="AlphaFoldDB" id="W5XYE9"/>
<dbReference type="Gene3D" id="3.40.50.300">
    <property type="entry name" value="P-loop containing nucleotide triphosphate hydrolases"/>
    <property type="match status" value="4"/>
</dbReference>
<keyword evidence="18" id="KW-1185">Reference proteome</keyword>
<keyword evidence="5 14" id="KW-0347">Helicase</keyword>
<keyword evidence="6" id="KW-0269">Exonuclease</keyword>
<dbReference type="Pfam" id="PF12705">
    <property type="entry name" value="PDDEXK_1"/>
    <property type="match status" value="1"/>
</dbReference>
<evidence type="ECO:0000256" key="3">
    <source>
        <dbReference type="ARBA" id="ARBA00022763"/>
    </source>
</evidence>
<evidence type="ECO:0000256" key="6">
    <source>
        <dbReference type="ARBA" id="ARBA00022839"/>
    </source>
</evidence>
<dbReference type="InterPro" id="IPR000212">
    <property type="entry name" value="DNA_helicase_UvrD/REP"/>
</dbReference>
<name>W5XYE9_9CORY</name>
<proteinExistence type="predicted"/>
<evidence type="ECO:0000256" key="12">
    <source>
        <dbReference type="ARBA" id="ARBA00034808"/>
    </source>
</evidence>
<evidence type="ECO:0000256" key="2">
    <source>
        <dbReference type="ARBA" id="ARBA00022741"/>
    </source>
</evidence>
<dbReference type="HOGENOM" id="CLU_003630_1_1_11"/>
<keyword evidence="4 14" id="KW-0378">Hydrolase</keyword>
<dbReference type="CDD" id="cd17932">
    <property type="entry name" value="DEXQc_UvrD"/>
    <property type="match status" value="1"/>
</dbReference>
<accession>W5XYE9</accession>
<dbReference type="PANTHER" id="PTHR11070">
    <property type="entry name" value="UVRD / RECB / PCRA DNA HELICASE FAMILY MEMBER"/>
    <property type="match status" value="1"/>
</dbReference>
<dbReference type="PROSITE" id="PS51217">
    <property type="entry name" value="UVRD_HELICASE_CTER"/>
    <property type="match status" value="1"/>
</dbReference>
<keyword evidence="3" id="KW-0227">DNA damage</keyword>
<dbReference type="EC" id="5.6.2.4" evidence="12"/>
<evidence type="ECO:0000256" key="5">
    <source>
        <dbReference type="ARBA" id="ARBA00022806"/>
    </source>
</evidence>
<evidence type="ECO:0000256" key="9">
    <source>
        <dbReference type="ARBA" id="ARBA00023204"/>
    </source>
</evidence>
<dbReference type="PROSITE" id="PS51198">
    <property type="entry name" value="UVRD_HELICASE_ATP_BIND"/>
    <property type="match status" value="1"/>
</dbReference>
<organism evidence="17 18">
    <name type="scientific">Corynebacterium vitaeruminis DSM 20294</name>
    <dbReference type="NCBI Taxonomy" id="1224164"/>
    <lineage>
        <taxon>Bacteria</taxon>
        <taxon>Bacillati</taxon>
        <taxon>Actinomycetota</taxon>
        <taxon>Actinomycetes</taxon>
        <taxon>Mycobacteriales</taxon>
        <taxon>Corynebacteriaceae</taxon>
        <taxon>Corynebacterium</taxon>
    </lineage>
</organism>
<evidence type="ECO:0000256" key="14">
    <source>
        <dbReference type="PROSITE-ProRule" id="PRU00560"/>
    </source>
</evidence>
<dbReference type="InterPro" id="IPR011335">
    <property type="entry name" value="Restrct_endonuc-II-like"/>
</dbReference>
<evidence type="ECO:0000256" key="13">
    <source>
        <dbReference type="ARBA" id="ARBA00048988"/>
    </source>
</evidence>
<keyword evidence="9" id="KW-0234">DNA repair</keyword>
<dbReference type="InterPro" id="IPR011604">
    <property type="entry name" value="PDDEXK-like_dom_sf"/>
</dbReference>
<dbReference type="eggNOG" id="COG2887">
    <property type="taxonomic scope" value="Bacteria"/>
</dbReference>
<evidence type="ECO:0000313" key="18">
    <source>
        <dbReference type="Proteomes" id="UP000019222"/>
    </source>
</evidence>
<dbReference type="GO" id="GO:0043138">
    <property type="term" value="F:3'-5' DNA helicase activity"/>
    <property type="evidence" value="ECO:0007669"/>
    <property type="project" value="UniProtKB-EC"/>
</dbReference>
<feature type="domain" description="UvrD-like helicase C-terminal" evidence="16">
    <location>
        <begin position="357"/>
        <end position="680"/>
    </location>
</feature>
<evidence type="ECO:0000256" key="10">
    <source>
        <dbReference type="ARBA" id="ARBA00023235"/>
    </source>
</evidence>
<keyword evidence="1" id="KW-0540">Nuclease</keyword>
<evidence type="ECO:0000259" key="16">
    <source>
        <dbReference type="PROSITE" id="PS51217"/>
    </source>
</evidence>
<keyword evidence="7 14" id="KW-0067">ATP-binding</keyword>
<dbReference type="InterPro" id="IPR014016">
    <property type="entry name" value="UvrD-like_ATP-bd"/>
</dbReference>
<evidence type="ECO:0000313" key="17">
    <source>
        <dbReference type="EMBL" id="AHI22036.1"/>
    </source>
</evidence>
<dbReference type="SUPFAM" id="SSF52540">
    <property type="entry name" value="P-loop containing nucleoside triphosphate hydrolases"/>
    <property type="match status" value="1"/>
</dbReference>
<dbReference type="GO" id="GO:0003677">
    <property type="term" value="F:DNA binding"/>
    <property type="evidence" value="ECO:0007669"/>
    <property type="project" value="UniProtKB-KW"/>
</dbReference>
<comment type="catalytic activity">
    <reaction evidence="11">
        <text>Couples ATP hydrolysis with the unwinding of duplex DNA by translocating in the 3'-5' direction.</text>
        <dbReference type="EC" id="5.6.2.4"/>
    </reaction>
</comment>
<dbReference type="GO" id="GO:0005829">
    <property type="term" value="C:cytosol"/>
    <property type="evidence" value="ECO:0007669"/>
    <property type="project" value="TreeGrafter"/>
</dbReference>
<dbReference type="GO" id="GO:0000725">
    <property type="term" value="P:recombinational repair"/>
    <property type="evidence" value="ECO:0007669"/>
    <property type="project" value="TreeGrafter"/>
</dbReference>
<dbReference type="EMBL" id="CP004353">
    <property type="protein sequence ID" value="AHI22036.1"/>
    <property type="molecule type" value="Genomic_DNA"/>
</dbReference>
<sequence>MTTKPVVDPIELSKLLGQKFPPTPQQAAVISAELGPMLVVAGAGAGKTETMAARVVWLVANGLIRPDQVLGLTFTRKAAQQLGQRIRDRLERLAGIEELPDLDPTGELAHSLQAITPQVATYDSFAGTLMREFGLLLPMEPTSRMINATELYQRAHRIVSTYSGTVSTTNGLDDVIKKVLALSSEMDNHMVSPADIAEETYPFVRLFDELPTANGKAAALTRDQNKWRDAQLLRVELLDLVRLLKEDLAENKLITFGEQMSLAARLAESNPAVGEQLRRRFKVVMLDEYQDTSHAQRVLLRSLFAGSAVTAVGDPMQSIYGWRGATAANLERFVTDFAAGEEPAPKKELTVSFRNPPEVLDLANRVSATVLEKPGHGPRTVAPLSPRPGAGEGTVELAFFETEDDELGFVAEQMAEEYSRRGEKEKPFTAAVLVRKNSQAQPIAEALAARGVPVEVVGTSGLVDVPEIQDLIAAATMLVRPWDSAAAMRLLMGPRVGLGVNDLKALAARAANLSGRSTERVVYSNDPLERLEQIIAEQQAQEPETVVGLADALADLGEPERYSEEGYARLKEFASILRYLRTYCLGQSLPDLFADIENQLGLRTEVLTRQDPHADGAVGTSQLMRFFDVVAEFAAVPGATLPAFLDYLALSRDQEDGLAPAEVQVRSDRVQVLTIHKAKGLEWDIVSVLGTDSNTYKAKAETWLTMPDKIPSTLRGDAAESPTETGAPVLDLTEVENRTELTKAIKEHLDDHRNASAEESTRLFYVALTRSERRLMVTAHGKTGTKKGVQPYENLALLRDTAPERVVEWYEGEVGSDGSDASAPPEGIFQSGWNPRGMEEVRAAMADLPELSREKEIYTTWEKEVAALIEEYSAAQAPVVEVELSRELTATDMVALKDNPEQFARRQRRPVPFKPNTYAKRGTAFHQWLEDRAGATALLDVDELPGIDEELGDADLAALKEAFLASEWADRAPKFVEHPFEVSIGGIIVRGRMDAVFQSEEGRWQIIDWKTGHRPTAAQMLATRIQLAVYRLAWSRLKGVAEADIDAAFYYVMDGELVSPPDLPGEEELARLLKESSSEPSGQ</sequence>
<evidence type="ECO:0000256" key="11">
    <source>
        <dbReference type="ARBA" id="ARBA00034617"/>
    </source>
</evidence>
<evidence type="ECO:0000256" key="8">
    <source>
        <dbReference type="ARBA" id="ARBA00023125"/>
    </source>
</evidence>
<dbReference type="Gene3D" id="1.10.486.10">
    <property type="entry name" value="PCRA, domain 4"/>
    <property type="match status" value="1"/>
</dbReference>
<keyword evidence="2 14" id="KW-0547">Nucleotide-binding</keyword>
<dbReference type="Proteomes" id="UP000019222">
    <property type="component" value="Chromosome"/>
</dbReference>
<feature type="domain" description="UvrD-like helicase ATP-binding" evidence="15">
    <location>
        <begin position="20"/>
        <end position="356"/>
    </location>
</feature>
<keyword evidence="8" id="KW-0238">DNA-binding</keyword>
<reference evidence="17 18" key="1">
    <citation type="submission" date="2013-02" db="EMBL/GenBank/DDBJ databases">
        <title>The complete genome sequence of Corynebacterium vitaeruminis DSM 20294.</title>
        <authorList>
            <person name="Ruckert C."/>
            <person name="Albersmeier A."/>
            <person name="Kalinowski J."/>
        </authorList>
    </citation>
    <scope>NUCLEOTIDE SEQUENCE [LARGE SCALE GENOMIC DNA]</scope>
    <source>
        <strain evidence="18">ATCC 10234</strain>
    </source>
</reference>
<dbReference type="Pfam" id="PF13361">
    <property type="entry name" value="UvrD_C"/>
    <property type="match status" value="1"/>
</dbReference>
<dbReference type="STRING" id="1224164.B843_03225"/>
<gene>
    <name evidence="17" type="ORF">B843_03225</name>
</gene>
<dbReference type="InterPro" id="IPR027417">
    <property type="entry name" value="P-loop_NTPase"/>
</dbReference>
<dbReference type="Gene3D" id="3.90.320.10">
    <property type="match status" value="1"/>
</dbReference>
<evidence type="ECO:0000256" key="1">
    <source>
        <dbReference type="ARBA" id="ARBA00022722"/>
    </source>
</evidence>
<evidence type="ECO:0000259" key="15">
    <source>
        <dbReference type="PROSITE" id="PS51198"/>
    </source>
</evidence>
<comment type="catalytic activity">
    <reaction evidence="13">
        <text>ATP + H2O = ADP + phosphate + H(+)</text>
        <dbReference type="Rhea" id="RHEA:13065"/>
        <dbReference type="ChEBI" id="CHEBI:15377"/>
        <dbReference type="ChEBI" id="CHEBI:15378"/>
        <dbReference type="ChEBI" id="CHEBI:30616"/>
        <dbReference type="ChEBI" id="CHEBI:43474"/>
        <dbReference type="ChEBI" id="CHEBI:456216"/>
        <dbReference type="EC" id="5.6.2.4"/>
    </reaction>
</comment>
<dbReference type="GO" id="GO:0005524">
    <property type="term" value="F:ATP binding"/>
    <property type="evidence" value="ECO:0007669"/>
    <property type="project" value="UniProtKB-UniRule"/>
</dbReference>